<gene>
    <name evidence="4" type="primary">ywaD_2</name>
    <name evidence="4" type="ORF">XM38_011100</name>
</gene>
<feature type="transmembrane region" description="Helical" evidence="2">
    <location>
        <begin position="474"/>
        <end position="491"/>
    </location>
</feature>
<dbReference type="GO" id="GO:0004177">
    <property type="term" value="F:aminopeptidase activity"/>
    <property type="evidence" value="ECO:0007669"/>
    <property type="project" value="UniProtKB-KW"/>
</dbReference>
<dbReference type="GO" id="GO:0008235">
    <property type="term" value="F:metalloexopeptidase activity"/>
    <property type="evidence" value="ECO:0007669"/>
    <property type="project" value="InterPro"/>
</dbReference>
<feature type="transmembrane region" description="Helical" evidence="2">
    <location>
        <begin position="503"/>
        <end position="523"/>
    </location>
</feature>
<keyword evidence="2" id="KW-0812">Transmembrane</keyword>
<dbReference type="SUPFAM" id="SSF53187">
    <property type="entry name" value="Zn-dependent exopeptidases"/>
    <property type="match status" value="1"/>
</dbReference>
<dbReference type="InterPro" id="IPR045175">
    <property type="entry name" value="M28_fam"/>
</dbReference>
<keyword evidence="5" id="KW-1185">Reference proteome</keyword>
<feature type="transmembrane region" description="Helical" evidence="2">
    <location>
        <begin position="449"/>
        <end position="468"/>
    </location>
</feature>
<organism evidence="4 5">
    <name type="scientific">Halomicronema hongdechloris C2206</name>
    <dbReference type="NCBI Taxonomy" id="1641165"/>
    <lineage>
        <taxon>Bacteria</taxon>
        <taxon>Bacillati</taxon>
        <taxon>Cyanobacteriota</taxon>
        <taxon>Cyanophyceae</taxon>
        <taxon>Nodosilineales</taxon>
        <taxon>Nodosilineaceae</taxon>
        <taxon>Halomicronema</taxon>
    </lineage>
</organism>
<keyword evidence="4" id="KW-0378">Hydrolase</keyword>
<keyword evidence="2" id="KW-0472">Membrane</keyword>
<evidence type="ECO:0000259" key="3">
    <source>
        <dbReference type="Pfam" id="PF04389"/>
    </source>
</evidence>
<dbReference type="Gene3D" id="3.40.630.10">
    <property type="entry name" value="Zn peptidases"/>
    <property type="match status" value="1"/>
</dbReference>
<dbReference type="EMBL" id="CP021983">
    <property type="protein sequence ID" value="ASC70180.1"/>
    <property type="molecule type" value="Genomic_DNA"/>
</dbReference>
<feature type="transmembrane region" description="Helical" evidence="2">
    <location>
        <begin position="543"/>
        <end position="564"/>
    </location>
</feature>
<feature type="region of interest" description="Disordered" evidence="1">
    <location>
        <begin position="769"/>
        <end position="796"/>
    </location>
</feature>
<feature type="transmembrane region" description="Helical" evidence="2">
    <location>
        <begin position="342"/>
        <end position="367"/>
    </location>
</feature>
<dbReference type="GO" id="GO:0006508">
    <property type="term" value="P:proteolysis"/>
    <property type="evidence" value="ECO:0007669"/>
    <property type="project" value="InterPro"/>
</dbReference>
<dbReference type="AlphaFoldDB" id="A0A1Z3HIQ9"/>
<name>A0A1Z3HIQ9_9CYAN</name>
<evidence type="ECO:0000313" key="5">
    <source>
        <dbReference type="Proteomes" id="UP000191901"/>
    </source>
</evidence>
<dbReference type="OrthoDB" id="9762302at2"/>
<dbReference type="InterPro" id="IPR007484">
    <property type="entry name" value="Peptidase_M28"/>
</dbReference>
<feature type="transmembrane region" description="Helical" evidence="2">
    <location>
        <begin position="584"/>
        <end position="607"/>
    </location>
</feature>
<sequence length="808" mass="87550">MRFPKWWPRLSRPSSRVGRGFVLVALLVLSVILALAQLVPPAPLSASATPTQFSAQRAMPHLEAIAHQSRYAGSPGHTAAREHLIDAIAALGLEPEVQSTTVVQRWPGATRFEVGTVQNVLVRLAGTASTGAIALDGHYDSGPTAPGAADCGGCVATLLETLRALRAGPPLQNDVIFVFADAEETGDLGAHAFVTQHPWNQDVRLAINFEATGNQGPSVLYSTNHNNQRLIAGFVSASPHPVAHSFASAFLHWLPMLRGGCDLEEFMDRGSAGLGFALAGNTTGYHTKLDNVQTFDRRSLQHQGSYALALVQYFGNQDLTTLQTSNTKSQSAVYFNVLPKVVVYYSTAWAMPLAAAVSLLYLGVVGLGLRRRQLSLKGLLVGAIVFGISAIAAVLLAALLWWGIKTANSNLQVTMVGHYRTLHYFVGLVCFTVALMAIAQLWLQKKLSLSNRIAGALLVWDGLMLLTSAQTPDISYLFTFPLLFSLLLLGWQLLDPRFRLGSWVHILALTLAALPGTLLLLPAMVTPNLAWMLRFEYASPLPFLALSLIFVVLLMGLLIPHVEVLTANPRQALRPSRSDWSRRWLLPGLLLLASGLIFSVATATSGFDADHPRPNLIAYELNVDSGEATWVSEDAQLDDWTAQFFPAQTPKTAYETFLGMRTQAFQAPAPIVPLAAPDVELLSDTVSGRDRRLHLRLTSPRQAVNLHGEIAAGGVITAATVNGQEMDLAPFPLEARDHLAFSYYNLPPDGIDLILTVQSAQPLQLTLRDTSYGPPQIPDQAIAPRPADKMPAAVSERDPTAVMKTFRL</sequence>
<dbReference type="EC" id="3.4.11.6" evidence="4"/>
<dbReference type="PANTHER" id="PTHR12147">
    <property type="entry name" value="METALLOPEPTIDASE M28 FAMILY MEMBER"/>
    <property type="match status" value="1"/>
</dbReference>
<feature type="transmembrane region" description="Helical" evidence="2">
    <location>
        <begin position="422"/>
        <end position="442"/>
    </location>
</feature>
<feature type="transmembrane region" description="Helical" evidence="2">
    <location>
        <begin position="379"/>
        <end position="402"/>
    </location>
</feature>
<evidence type="ECO:0000313" key="4">
    <source>
        <dbReference type="EMBL" id="ASC70180.1"/>
    </source>
</evidence>
<dbReference type="PANTHER" id="PTHR12147:SF26">
    <property type="entry name" value="PEPTIDASE M28 DOMAIN-CONTAINING PROTEIN"/>
    <property type="match status" value="1"/>
</dbReference>
<dbReference type="KEGG" id="hhg:XM38_011100"/>
<feature type="domain" description="Peptidase M28" evidence="3">
    <location>
        <begin position="119"/>
        <end position="310"/>
    </location>
</feature>
<proteinExistence type="predicted"/>
<reference evidence="4 5" key="1">
    <citation type="journal article" date="2016" name="Biochim. Biophys. Acta">
        <title>Characterization of red-shifted phycobilisomes isolated from the chlorophyll f-containing cyanobacterium Halomicronema hongdechloris.</title>
        <authorList>
            <person name="Li Y."/>
            <person name="Lin Y."/>
            <person name="Garvey C.J."/>
            <person name="Birch D."/>
            <person name="Corkery R.W."/>
            <person name="Loughlin P.C."/>
            <person name="Scheer H."/>
            <person name="Willows R.D."/>
            <person name="Chen M."/>
        </authorList>
    </citation>
    <scope>NUCLEOTIDE SEQUENCE [LARGE SCALE GENOMIC DNA]</scope>
    <source>
        <strain evidence="4 5">C2206</strain>
    </source>
</reference>
<keyword evidence="4" id="KW-0031">Aminopeptidase</keyword>
<dbReference type="Pfam" id="PF04389">
    <property type="entry name" value="Peptidase_M28"/>
    <property type="match status" value="1"/>
</dbReference>
<keyword evidence="4" id="KW-0645">Protease</keyword>
<keyword evidence="2" id="KW-1133">Transmembrane helix</keyword>
<dbReference type="STRING" id="1641165.XM38_04390"/>
<evidence type="ECO:0000256" key="2">
    <source>
        <dbReference type="SAM" id="Phobius"/>
    </source>
</evidence>
<dbReference type="Proteomes" id="UP000191901">
    <property type="component" value="Chromosome"/>
</dbReference>
<evidence type="ECO:0000256" key="1">
    <source>
        <dbReference type="SAM" id="MobiDB-lite"/>
    </source>
</evidence>
<accession>A0A1Z3HIQ9</accession>
<protein>
    <submittedName>
        <fullName evidence="4">Aminopeptidase YwaD</fullName>
        <ecNumber evidence="4">3.4.11.6</ecNumber>
    </submittedName>
</protein>